<evidence type="ECO:0000313" key="1">
    <source>
        <dbReference type="EMBL" id="KAH9680215.1"/>
    </source>
</evidence>
<accession>A0ACB8HZL1</accession>
<proteinExistence type="predicted"/>
<organism evidence="1 2">
    <name type="scientific">Citrus sinensis</name>
    <name type="common">Sweet orange</name>
    <name type="synonym">Citrus aurantium var. sinensis</name>
    <dbReference type="NCBI Taxonomy" id="2711"/>
    <lineage>
        <taxon>Eukaryota</taxon>
        <taxon>Viridiplantae</taxon>
        <taxon>Streptophyta</taxon>
        <taxon>Embryophyta</taxon>
        <taxon>Tracheophyta</taxon>
        <taxon>Spermatophyta</taxon>
        <taxon>Magnoliopsida</taxon>
        <taxon>eudicotyledons</taxon>
        <taxon>Gunneridae</taxon>
        <taxon>Pentapetalae</taxon>
        <taxon>rosids</taxon>
        <taxon>malvids</taxon>
        <taxon>Sapindales</taxon>
        <taxon>Rutaceae</taxon>
        <taxon>Aurantioideae</taxon>
        <taxon>Citrus</taxon>
    </lineage>
</organism>
<dbReference type="EMBL" id="CM039178">
    <property type="protein sequence ID" value="KAH9680215.1"/>
    <property type="molecule type" value="Genomic_DNA"/>
</dbReference>
<evidence type="ECO:0000313" key="2">
    <source>
        <dbReference type="Proteomes" id="UP000829398"/>
    </source>
</evidence>
<name>A0ACB8HZL1_CITSI</name>
<protein>
    <submittedName>
        <fullName evidence="1">Rnase h domain-containing protein</fullName>
    </submittedName>
</protein>
<dbReference type="Proteomes" id="UP000829398">
    <property type="component" value="Chromosome 9"/>
</dbReference>
<sequence>MWRVAKNLLPTANNLWKKKRVPSPICQRCFCKSEDPFHALMDYKVARKVWKLTAFYDDVKQMAHQDMLSVLQELALSRGNEDLAHIIAVCWAVWHERNLSVLEGNQNSPQITAAKTITIVESYRRIKQPKNPAMLTQRQSENKNWKLPPKNWFKVNVDAAVKMSDLQAGLGVVIRDSSGKIVSTIVKRIRFRGNIACMEAEAVLFGIQVAHQAKCVPFIIEFDSLEVVDLSKNMKRSMDEISWTIKEIQSSLKNQSQSSIQFVPRLCNSIAHSTAKVALEYEHPVLWLDDFPARILVSLSKFI</sequence>
<reference evidence="2" key="1">
    <citation type="journal article" date="2023" name="Hortic. Res.">
        <title>A chromosome-level phased genome enabling allele-level studies in sweet orange: a case study on citrus Huanglongbing tolerance.</title>
        <authorList>
            <person name="Wu B."/>
            <person name="Yu Q."/>
            <person name="Deng Z."/>
            <person name="Duan Y."/>
            <person name="Luo F."/>
            <person name="Gmitter F. Jr."/>
        </authorList>
    </citation>
    <scope>NUCLEOTIDE SEQUENCE [LARGE SCALE GENOMIC DNA]</scope>
    <source>
        <strain evidence="2">cv. Valencia</strain>
    </source>
</reference>
<keyword evidence="2" id="KW-1185">Reference proteome</keyword>
<comment type="caution">
    <text evidence="1">The sequence shown here is derived from an EMBL/GenBank/DDBJ whole genome shotgun (WGS) entry which is preliminary data.</text>
</comment>
<gene>
    <name evidence="1" type="ORF">KPL71_026468</name>
</gene>